<name>A0A7W7PXF4_9ACTN</name>
<evidence type="ECO:0000313" key="1">
    <source>
        <dbReference type="EMBL" id="MBB4903040.1"/>
    </source>
</evidence>
<gene>
    <name evidence="1" type="ORF">FHS37_007137</name>
</gene>
<comment type="caution">
    <text evidence="1">The sequence shown here is derived from an EMBL/GenBank/DDBJ whole genome shotgun (WGS) entry which is preliminary data.</text>
</comment>
<dbReference type="AlphaFoldDB" id="A0A7W7PXF4"/>
<sequence>MSDMAGGSVPELVCQVIAEAEQAWGHYAADGAVGPDSLAETADALSQIDTEHAVELLTCLAADDLVFPGTPRRDRSHARRAADRVVHLLGRESVWYTNVSDLSARVRAWDPVTRFTFDGLVAGTNAHFTVVLLQVGED</sequence>
<accession>A0A7W7PXF4</accession>
<organism evidence="1 2">
    <name type="scientific">Streptomyces griseomycini</name>
    <dbReference type="NCBI Taxonomy" id="66895"/>
    <lineage>
        <taxon>Bacteria</taxon>
        <taxon>Bacillati</taxon>
        <taxon>Actinomycetota</taxon>
        <taxon>Actinomycetes</taxon>
        <taxon>Kitasatosporales</taxon>
        <taxon>Streptomycetaceae</taxon>
        <taxon>Streptomyces</taxon>
    </lineage>
</organism>
<protein>
    <submittedName>
        <fullName evidence="1">Uncharacterized protein</fullName>
    </submittedName>
</protein>
<dbReference type="Proteomes" id="UP000579523">
    <property type="component" value="Unassembled WGS sequence"/>
</dbReference>
<dbReference type="RefSeq" id="WP_184828796.1">
    <property type="nucleotide sequence ID" value="NZ_BMTK01000029.1"/>
</dbReference>
<dbReference type="EMBL" id="JACHJI010000021">
    <property type="protein sequence ID" value="MBB4903040.1"/>
    <property type="molecule type" value="Genomic_DNA"/>
</dbReference>
<proteinExistence type="predicted"/>
<keyword evidence="2" id="KW-1185">Reference proteome</keyword>
<reference evidence="1 2" key="1">
    <citation type="submission" date="2020-08" db="EMBL/GenBank/DDBJ databases">
        <title>Genomic Encyclopedia of Type Strains, Phase III (KMG-III): the genomes of soil and plant-associated and newly described type strains.</title>
        <authorList>
            <person name="Whitman W."/>
        </authorList>
    </citation>
    <scope>NUCLEOTIDE SEQUENCE [LARGE SCALE GENOMIC DNA]</scope>
    <source>
        <strain evidence="1 2">CECT 3273</strain>
    </source>
</reference>
<evidence type="ECO:0000313" key="2">
    <source>
        <dbReference type="Proteomes" id="UP000579523"/>
    </source>
</evidence>